<name>A0ABY7YLG0_9HYPH</name>
<proteinExistence type="predicted"/>
<dbReference type="Proteomes" id="UP001220530">
    <property type="component" value="Chromosome"/>
</dbReference>
<evidence type="ECO:0000313" key="1">
    <source>
        <dbReference type="EMBL" id="WDR01899.1"/>
    </source>
</evidence>
<accession>A0ABY7YLG0</accession>
<organism evidence="1 2">
    <name type="scientific">Devosia algicola</name>
    <dbReference type="NCBI Taxonomy" id="3026418"/>
    <lineage>
        <taxon>Bacteria</taxon>
        <taxon>Pseudomonadati</taxon>
        <taxon>Pseudomonadota</taxon>
        <taxon>Alphaproteobacteria</taxon>
        <taxon>Hyphomicrobiales</taxon>
        <taxon>Devosiaceae</taxon>
        <taxon>Devosia</taxon>
    </lineage>
</organism>
<protein>
    <submittedName>
        <fullName evidence="1">Uncharacterized protein</fullName>
    </submittedName>
</protein>
<dbReference type="EMBL" id="CP118246">
    <property type="protein sequence ID" value="WDR01899.1"/>
    <property type="molecule type" value="Genomic_DNA"/>
</dbReference>
<keyword evidence="2" id="KW-1185">Reference proteome</keyword>
<evidence type="ECO:0000313" key="2">
    <source>
        <dbReference type="Proteomes" id="UP001220530"/>
    </source>
</evidence>
<dbReference type="RefSeq" id="WP_282218308.1">
    <property type="nucleotide sequence ID" value="NZ_CP118246.1"/>
</dbReference>
<gene>
    <name evidence="1" type="ORF">PSQ19_14460</name>
</gene>
<sequence>MNTDVLLEAQRRFLERYPGGFDHPEMAAMAKKYKMEQHGDFARERFAADRFAEPSAIIDAAATLVSRSALVSMFEKPKFKADVAGLSEAETEDWAAAWFEFLHGDQQTGFVALVAVFARHQLAKWTLVTIVPAYYAQQTEVFVKPSTAKLINSKLDLGLTYHATPGWDFYVEFRAALIAMRTIARDTNAPSNAAFSGILMNYLNAD</sequence>
<reference evidence="1 2" key="1">
    <citation type="submission" date="2023-02" db="EMBL/GenBank/DDBJ databases">
        <title>Devosia algicola sp. nov., isolated from the phycosphere of marine algae.</title>
        <authorList>
            <person name="Kim J.M."/>
            <person name="Lee J.K."/>
            <person name="Choi B.J."/>
            <person name="Bayburt H."/>
            <person name="Jeon C.O."/>
        </authorList>
    </citation>
    <scope>NUCLEOTIDE SEQUENCE [LARGE SCALE GENOMIC DNA]</scope>
    <source>
        <strain evidence="1 2">G20-9</strain>
    </source>
</reference>